<evidence type="ECO:0000259" key="4">
    <source>
        <dbReference type="PROSITE" id="PS01124"/>
    </source>
</evidence>
<dbReference type="GO" id="GO:0043565">
    <property type="term" value="F:sequence-specific DNA binding"/>
    <property type="evidence" value="ECO:0007669"/>
    <property type="project" value="InterPro"/>
</dbReference>
<feature type="domain" description="HTH araC/xylS-type" evidence="4">
    <location>
        <begin position="234"/>
        <end position="335"/>
    </location>
</feature>
<keyword evidence="3" id="KW-0804">Transcription</keyword>
<dbReference type="Gene3D" id="1.10.10.60">
    <property type="entry name" value="Homeodomain-like"/>
    <property type="match status" value="1"/>
</dbReference>
<name>A0A6J7GC12_9ZZZZ</name>
<evidence type="ECO:0000313" key="5">
    <source>
        <dbReference type="EMBL" id="CAB4904384.1"/>
    </source>
</evidence>
<organism evidence="5">
    <name type="scientific">freshwater metagenome</name>
    <dbReference type="NCBI Taxonomy" id="449393"/>
    <lineage>
        <taxon>unclassified sequences</taxon>
        <taxon>metagenomes</taxon>
        <taxon>ecological metagenomes</taxon>
    </lineage>
</organism>
<protein>
    <submittedName>
        <fullName evidence="5">Unannotated protein</fullName>
    </submittedName>
</protein>
<dbReference type="InterPro" id="IPR018062">
    <property type="entry name" value="HTH_AraC-typ_CS"/>
</dbReference>
<reference evidence="5" key="1">
    <citation type="submission" date="2020-05" db="EMBL/GenBank/DDBJ databases">
        <authorList>
            <person name="Chiriac C."/>
            <person name="Salcher M."/>
            <person name="Ghai R."/>
            <person name="Kavagutti S V."/>
        </authorList>
    </citation>
    <scope>NUCLEOTIDE SEQUENCE</scope>
</reference>
<evidence type="ECO:0000256" key="3">
    <source>
        <dbReference type="ARBA" id="ARBA00023163"/>
    </source>
</evidence>
<dbReference type="SUPFAM" id="SSF46689">
    <property type="entry name" value="Homeodomain-like"/>
    <property type="match status" value="1"/>
</dbReference>
<keyword evidence="1" id="KW-0805">Transcription regulation</keyword>
<dbReference type="InterPro" id="IPR018060">
    <property type="entry name" value="HTH_AraC"/>
</dbReference>
<gene>
    <name evidence="5" type="ORF">UFOPK3516_01104</name>
</gene>
<dbReference type="PANTHER" id="PTHR46796">
    <property type="entry name" value="HTH-TYPE TRANSCRIPTIONAL ACTIVATOR RHAS-RELATED"/>
    <property type="match status" value="1"/>
</dbReference>
<sequence>MTDAAFAVAVNEPPEEDISGQFLVTSETFSTRGLRRADRVEKWERHNAKALLGLAAKSIDEDPLDATEINLHLPRLHFAHVSANAHVIERTAQHIRKTPADSIVMYFALYGDAFFYHRGGVRDLGPGSAIIWDTDRPFMRGFAKGLKELVLIVPKPLFAEITDDATPHRGDPFVSSFGSSRQANEFTTEIATTMSDAIREPERQDLWQTERDVVDLLRGLFGGASATGATTQFRLMNRLAQRHLRNPKLSAAMLANLAGVSPRQLSRIVAREGYTVPALLLEHRLELAMRMLVSQRAQGMSVSDVASYCGFSSLPHFSRSFRAHYGFPPSSVEAPASHHAPR</sequence>
<evidence type="ECO:0000256" key="2">
    <source>
        <dbReference type="ARBA" id="ARBA00023125"/>
    </source>
</evidence>
<dbReference type="PROSITE" id="PS00041">
    <property type="entry name" value="HTH_ARAC_FAMILY_1"/>
    <property type="match status" value="1"/>
</dbReference>
<dbReference type="InterPro" id="IPR009057">
    <property type="entry name" value="Homeodomain-like_sf"/>
</dbReference>
<dbReference type="PANTHER" id="PTHR46796:SF6">
    <property type="entry name" value="ARAC SUBFAMILY"/>
    <property type="match status" value="1"/>
</dbReference>
<proteinExistence type="predicted"/>
<keyword evidence="2" id="KW-0238">DNA-binding</keyword>
<dbReference type="InterPro" id="IPR050204">
    <property type="entry name" value="AraC_XylS_family_regulators"/>
</dbReference>
<dbReference type="Pfam" id="PF12833">
    <property type="entry name" value="HTH_18"/>
    <property type="match status" value="1"/>
</dbReference>
<dbReference type="AlphaFoldDB" id="A0A6J7GC12"/>
<accession>A0A6J7GC12</accession>
<dbReference type="EMBL" id="CAFBMB010000092">
    <property type="protein sequence ID" value="CAB4904384.1"/>
    <property type="molecule type" value="Genomic_DNA"/>
</dbReference>
<dbReference type="SMART" id="SM00342">
    <property type="entry name" value="HTH_ARAC"/>
    <property type="match status" value="1"/>
</dbReference>
<evidence type="ECO:0000256" key="1">
    <source>
        <dbReference type="ARBA" id="ARBA00023015"/>
    </source>
</evidence>
<dbReference type="GO" id="GO:0003700">
    <property type="term" value="F:DNA-binding transcription factor activity"/>
    <property type="evidence" value="ECO:0007669"/>
    <property type="project" value="InterPro"/>
</dbReference>
<dbReference type="PROSITE" id="PS01124">
    <property type="entry name" value="HTH_ARAC_FAMILY_2"/>
    <property type="match status" value="1"/>
</dbReference>